<protein>
    <submittedName>
        <fullName evidence="8">High-affinity zinc uptake system membrane protein ZnuB</fullName>
    </submittedName>
</protein>
<evidence type="ECO:0000256" key="5">
    <source>
        <dbReference type="ARBA" id="ARBA00023136"/>
    </source>
</evidence>
<reference evidence="8 9" key="2">
    <citation type="journal article" date="2020" name="Cell Rep.">
        <title>Acquisition and Adaptation of Ultra-small Parasitic Reduced Genome Bacteria to Mammalian Hosts.</title>
        <authorList>
            <person name="McLean J.S."/>
            <person name="Bor B."/>
            <person name="Kerns K.A."/>
            <person name="Liu Q."/>
            <person name="To T.T."/>
            <person name="Solden L."/>
            <person name="Hendrickson E.L."/>
            <person name="Wrighton K."/>
            <person name="Shi W."/>
            <person name="He X."/>
        </authorList>
    </citation>
    <scope>NUCLEOTIDE SEQUENCE [LARGE SCALE GENOMIC DNA]</scope>
    <source>
        <strain evidence="8 9">TM7_KMM_G3_1_HOT_351</strain>
    </source>
</reference>
<evidence type="ECO:0000256" key="2">
    <source>
        <dbReference type="ARBA" id="ARBA00008034"/>
    </source>
</evidence>
<evidence type="ECO:0000256" key="1">
    <source>
        <dbReference type="ARBA" id="ARBA00004141"/>
    </source>
</evidence>
<feature type="transmembrane region" description="Helical" evidence="7">
    <location>
        <begin position="209"/>
        <end position="228"/>
    </location>
</feature>
<evidence type="ECO:0000256" key="3">
    <source>
        <dbReference type="ARBA" id="ARBA00022692"/>
    </source>
</evidence>
<gene>
    <name evidence="8" type="primary">znuB</name>
    <name evidence="8" type="ORF">G3KMM_00260</name>
</gene>
<sequence>MRGFIAGLVISISAALIGTALVLRRNAMIGDGLSHVGFGAFAVATVLNFAPLEFAMPIVIIMSFLILRLNSQNKIQPDAAIAMVSAGALALGTFVISITRGVNTDINNYLFGSILSISEGDMMISLFFSVLVIGIFIGCYNKIFALTFDEDFAKSIGIKTNLYNAIFAVLCSVVVVLGMRLMGSLLISSLIIFPTMSAMQLVKTFKKVIFISVLVSVVCFMIGMWVSYSLSTPTGSTIVLVNLAVFILVRLVRWVQK</sequence>
<dbReference type="InterPro" id="IPR001626">
    <property type="entry name" value="ABC_TroCD"/>
</dbReference>
<dbReference type="SUPFAM" id="SSF81345">
    <property type="entry name" value="ABC transporter involved in vitamin B12 uptake, BtuC"/>
    <property type="match status" value="1"/>
</dbReference>
<keyword evidence="9" id="KW-1185">Reference proteome</keyword>
<dbReference type="InterPro" id="IPR037294">
    <property type="entry name" value="ABC_BtuC-like"/>
</dbReference>
<dbReference type="Pfam" id="PF00950">
    <property type="entry name" value="ABC-3"/>
    <property type="match status" value="1"/>
</dbReference>
<dbReference type="Gene3D" id="1.10.3470.10">
    <property type="entry name" value="ABC transporter involved in vitamin B12 uptake, BtuC"/>
    <property type="match status" value="1"/>
</dbReference>
<comment type="similarity">
    <text evidence="2 6">Belongs to the ABC-3 integral membrane protein family.</text>
</comment>
<comment type="caution">
    <text evidence="8">The sequence shown here is derived from an EMBL/GenBank/DDBJ whole genome shotgun (WGS) entry which is preliminary data.</text>
</comment>
<accession>A0ABY0FK56</accession>
<feature type="transmembrane region" description="Helical" evidence="7">
    <location>
        <begin position="79"/>
        <end position="102"/>
    </location>
</feature>
<keyword evidence="4 7" id="KW-1133">Transmembrane helix</keyword>
<keyword evidence="6" id="KW-0813">Transport</keyword>
<dbReference type="Proteomes" id="UP001191004">
    <property type="component" value="Unassembled WGS sequence"/>
</dbReference>
<evidence type="ECO:0000256" key="4">
    <source>
        <dbReference type="ARBA" id="ARBA00022989"/>
    </source>
</evidence>
<feature type="transmembrane region" description="Helical" evidence="7">
    <location>
        <begin position="40"/>
        <end position="67"/>
    </location>
</feature>
<evidence type="ECO:0000313" key="9">
    <source>
        <dbReference type="Proteomes" id="UP001191004"/>
    </source>
</evidence>
<dbReference type="EMBL" id="PRLL01000005">
    <property type="protein sequence ID" value="RYC73694.1"/>
    <property type="molecule type" value="Genomic_DNA"/>
</dbReference>
<name>A0ABY0FK56_9BACT</name>
<comment type="subcellular location">
    <subcellularLocation>
        <location evidence="6">Cell membrane</location>
        <topology evidence="6">Multi-pass membrane protein</topology>
    </subcellularLocation>
    <subcellularLocation>
        <location evidence="1">Membrane</location>
        <topology evidence="1">Multi-pass membrane protein</topology>
    </subcellularLocation>
</comment>
<feature type="transmembrane region" description="Helical" evidence="7">
    <location>
        <begin position="122"/>
        <end position="140"/>
    </location>
</feature>
<proteinExistence type="inferred from homology"/>
<keyword evidence="3 6" id="KW-0812">Transmembrane</keyword>
<feature type="transmembrane region" description="Helical" evidence="7">
    <location>
        <begin position="161"/>
        <end position="179"/>
    </location>
</feature>
<evidence type="ECO:0000256" key="6">
    <source>
        <dbReference type="RuleBase" id="RU003943"/>
    </source>
</evidence>
<evidence type="ECO:0000256" key="7">
    <source>
        <dbReference type="SAM" id="Phobius"/>
    </source>
</evidence>
<feature type="transmembrane region" description="Helical" evidence="7">
    <location>
        <begin position="234"/>
        <end position="252"/>
    </location>
</feature>
<evidence type="ECO:0000313" key="8">
    <source>
        <dbReference type="EMBL" id="RYC73694.1"/>
    </source>
</evidence>
<keyword evidence="5 7" id="KW-0472">Membrane</keyword>
<dbReference type="PANTHER" id="PTHR30477">
    <property type="entry name" value="ABC-TRANSPORTER METAL-BINDING PROTEIN"/>
    <property type="match status" value="1"/>
</dbReference>
<reference evidence="8 9" key="1">
    <citation type="journal article" date="2018" name="bioRxiv">
        <title>Evidence of independent acquisition and adaption of ultra-small bacteria to human hosts across the highly diverse yet reduced genomes of the phylum Saccharibacteria.</title>
        <authorList>
            <person name="McLean J.S."/>
            <person name="Bor B."/>
            <person name="To T.T."/>
            <person name="Liu Q."/>
            <person name="Kearns K.A."/>
            <person name="Solden L.M."/>
            <person name="Wrighton K.C."/>
            <person name="He X."/>
            <person name="Shi W."/>
        </authorList>
    </citation>
    <scope>NUCLEOTIDE SEQUENCE [LARGE SCALE GENOMIC DNA]</scope>
    <source>
        <strain evidence="8 9">TM7_KMM_G3_1_HOT_351</strain>
    </source>
</reference>
<organism evidence="8 9">
    <name type="scientific">Candidatus Nanosyncoccus nanoralicus</name>
    <dbReference type="NCBI Taxonomy" id="2171996"/>
    <lineage>
        <taxon>Bacteria</taxon>
        <taxon>Candidatus Saccharimonadota</taxon>
        <taxon>Candidatus Nanosyncoccalia</taxon>
        <taxon>Candidatus Nanosyncoccales</taxon>
        <taxon>Candidatus Nanosyncoccaceae</taxon>
        <taxon>Candidatus Nanosyncoccus</taxon>
    </lineage>
</organism>
<dbReference type="PANTHER" id="PTHR30477:SF0">
    <property type="entry name" value="METAL TRANSPORT SYSTEM MEMBRANE PROTEIN TM_0125-RELATED"/>
    <property type="match status" value="1"/>
</dbReference>